<reference evidence="2" key="1">
    <citation type="submission" date="2014-05" db="EMBL/GenBank/DDBJ databases">
        <title>The transcriptome of the halophilic microalga Tetraselmis sp. GSL018 isolated from the Great Salt Lake, Utah.</title>
        <authorList>
            <person name="Jinkerson R.E."/>
            <person name="D'Adamo S."/>
            <person name="Posewitz M.C."/>
        </authorList>
    </citation>
    <scope>NUCLEOTIDE SEQUENCE</scope>
    <source>
        <strain evidence="2">GSL018</strain>
    </source>
</reference>
<dbReference type="AlphaFoldDB" id="A0A061S4X8"/>
<gene>
    <name evidence="2" type="ORF">TSPGSL018_16390</name>
</gene>
<organism evidence="2">
    <name type="scientific">Tetraselmis sp. GSL018</name>
    <dbReference type="NCBI Taxonomy" id="582737"/>
    <lineage>
        <taxon>Eukaryota</taxon>
        <taxon>Viridiplantae</taxon>
        <taxon>Chlorophyta</taxon>
        <taxon>core chlorophytes</taxon>
        <taxon>Chlorodendrophyceae</taxon>
        <taxon>Chlorodendrales</taxon>
        <taxon>Chlorodendraceae</taxon>
        <taxon>Tetraselmis</taxon>
    </lineage>
</organism>
<feature type="compositionally biased region" description="Gly residues" evidence="1">
    <location>
        <begin position="41"/>
        <end position="51"/>
    </location>
</feature>
<feature type="non-terminal residue" evidence="2">
    <location>
        <position position="83"/>
    </location>
</feature>
<name>A0A061S4X8_9CHLO</name>
<feature type="non-terminal residue" evidence="2">
    <location>
        <position position="1"/>
    </location>
</feature>
<dbReference type="EMBL" id="GBEZ01007516">
    <property type="protein sequence ID" value="JAC77955.1"/>
    <property type="molecule type" value="Transcribed_RNA"/>
</dbReference>
<feature type="region of interest" description="Disordered" evidence="1">
    <location>
        <begin position="1"/>
        <end position="83"/>
    </location>
</feature>
<proteinExistence type="predicted"/>
<protein>
    <submittedName>
        <fullName evidence="2">Uncharacterized protein</fullName>
    </submittedName>
</protein>
<accession>A0A061S4X8</accession>
<evidence type="ECO:0000313" key="2">
    <source>
        <dbReference type="EMBL" id="JAC77955.1"/>
    </source>
</evidence>
<evidence type="ECO:0000256" key="1">
    <source>
        <dbReference type="SAM" id="MobiDB-lite"/>
    </source>
</evidence>
<feature type="compositionally biased region" description="Low complexity" evidence="1">
    <location>
        <begin position="1"/>
        <end position="14"/>
    </location>
</feature>
<sequence>GPSGSSPPRMSPAAAGGGHRAGQSVGWLPRREGREARCGTGRPGGSGGGGEEGGEDGKRGGLIGREREALPGEERERGAMARE</sequence>
<feature type="compositionally biased region" description="Basic and acidic residues" evidence="1">
    <location>
        <begin position="55"/>
        <end position="83"/>
    </location>
</feature>